<evidence type="ECO:0000313" key="4">
    <source>
        <dbReference type="Proteomes" id="UP000002968"/>
    </source>
</evidence>
<evidence type="ECO:0000256" key="1">
    <source>
        <dbReference type="SAM" id="MobiDB-lite"/>
    </source>
</evidence>
<feature type="region of interest" description="Disordered" evidence="1">
    <location>
        <begin position="169"/>
        <end position="200"/>
    </location>
</feature>
<feature type="domain" description="ParB-like N-terminal" evidence="2">
    <location>
        <begin position="38"/>
        <end position="121"/>
    </location>
</feature>
<dbReference type="eggNOG" id="COG1475">
    <property type="taxonomic scope" value="Bacteria"/>
</dbReference>
<dbReference type="SUPFAM" id="SSF110849">
    <property type="entry name" value="ParB/Sulfiredoxin"/>
    <property type="match status" value="1"/>
</dbReference>
<keyword evidence="4" id="KW-1185">Reference proteome</keyword>
<feature type="compositionally biased region" description="Basic and acidic residues" evidence="1">
    <location>
        <begin position="176"/>
        <end position="188"/>
    </location>
</feature>
<feature type="region of interest" description="Disordered" evidence="1">
    <location>
        <begin position="16"/>
        <end position="35"/>
    </location>
</feature>
<feature type="compositionally biased region" description="Basic and acidic residues" evidence="1">
    <location>
        <begin position="225"/>
        <end position="235"/>
    </location>
</feature>
<organism evidence="3 4">
    <name type="scientific">Streptomyces griseoflavus Tu4000</name>
    <dbReference type="NCBI Taxonomy" id="467200"/>
    <lineage>
        <taxon>Bacteria</taxon>
        <taxon>Bacillati</taxon>
        <taxon>Actinomycetota</taxon>
        <taxon>Actinomycetes</taxon>
        <taxon>Kitasatosporales</taxon>
        <taxon>Streptomycetaceae</taxon>
        <taxon>Streptomyces</taxon>
    </lineage>
</organism>
<dbReference type="EMBL" id="GG657758">
    <property type="protein sequence ID" value="EFL38157.1"/>
    <property type="molecule type" value="Genomic_DNA"/>
</dbReference>
<dbReference type="OrthoDB" id="3701787at2"/>
<feature type="region of interest" description="Disordered" evidence="1">
    <location>
        <begin position="225"/>
        <end position="274"/>
    </location>
</feature>
<dbReference type="Proteomes" id="UP000002968">
    <property type="component" value="Unassembled WGS sequence"/>
</dbReference>
<dbReference type="HOGENOM" id="CLU_053341_0_0_11"/>
<evidence type="ECO:0000313" key="3">
    <source>
        <dbReference type="EMBL" id="EFL38157.1"/>
    </source>
</evidence>
<name>D9XNK4_9ACTN</name>
<dbReference type="InterPro" id="IPR036086">
    <property type="entry name" value="ParB/Sulfiredoxin_sf"/>
</dbReference>
<dbReference type="SMART" id="SM00470">
    <property type="entry name" value="ParB"/>
    <property type="match status" value="1"/>
</dbReference>
<dbReference type="AlphaFoldDB" id="D9XNK4"/>
<protein>
    <recommendedName>
        <fullName evidence="2">ParB-like N-terminal domain-containing protein</fullName>
    </recommendedName>
</protein>
<dbReference type="STRING" id="467200.SSRG_00961"/>
<reference evidence="3" key="1">
    <citation type="submission" date="2009-02" db="EMBL/GenBank/DDBJ databases">
        <title>Annotation of Streptomyces griseoflavus strain Tu4000.</title>
        <authorList>
            <consortium name="The Broad Institute Genome Sequencing Platform"/>
            <consortium name="Broad Institute Microbial Sequencing Center"/>
            <person name="Fischbach M."/>
            <person name="Godfrey P."/>
            <person name="Ward D."/>
            <person name="Young S."/>
            <person name="Zeng Q."/>
            <person name="Koehrsen M."/>
            <person name="Alvarado L."/>
            <person name="Berlin A.M."/>
            <person name="Bochicchio J."/>
            <person name="Borenstein D."/>
            <person name="Chapman S.B."/>
            <person name="Chen Z."/>
            <person name="Engels R."/>
            <person name="Freedman E."/>
            <person name="Gellesch M."/>
            <person name="Goldberg J."/>
            <person name="Griggs A."/>
            <person name="Gujja S."/>
            <person name="Heilman E.R."/>
            <person name="Heiman D.I."/>
            <person name="Hepburn T.A."/>
            <person name="Howarth C."/>
            <person name="Jen D."/>
            <person name="Larson L."/>
            <person name="Lewis B."/>
            <person name="Mehta T."/>
            <person name="Park D."/>
            <person name="Pearson M."/>
            <person name="Richards J."/>
            <person name="Roberts A."/>
            <person name="Saif S."/>
            <person name="Shea T.D."/>
            <person name="Shenoy N."/>
            <person name="Sisk P."/>
            <person name="Stolte C."/>
            <person name="Sykes S.N."/>
            <person name="Thomson T."/>
            <person name="Walk T."/>
            <person name="White J."/>
            <person name="Yandava C."/>
            <person name="Straight P."/>
            <person name="Clardy J."/>
            <person name="Hung D."/>
            <person name="Kolter R."/>
            <person name="Mekalanos J."/>
            <person name="Walker S."/>
            <person name="Walsh C.T."/>
            <person name="Wieland-Brown L.C."/>
            <person name="Haas B."/>
            <person name="Nusbaum C."/>
            <person name="Birren B."/>
        </authorList>
    </citation>
    <scope>NUCLEOTIDE SEQUENCE [LARGE SCALE GENOMIC DNA]</scope>
    <source>
        <strain evidence="3">Tu4000</strain>
    </source>
</reference>
<sequence>MWSNAEALITANNSADDELSARKAQARRAAAPDATAPVPVPISSLLPADSPRLTGESSEHVELLAAARDLPPILVQRSTMRVIDGMHRVRAALLRGENTIAVTFFEGDDGEAFLRAVDANLKHGLPLSLADREAAAGRILAKFPQWSDRTVASAAGLSHTTVGAIRRRSGLPAAREGGRVGRDGRVRPVDGAAGRRRASEVIAMRPDAPLRAIAREAGVSVGTARDVRERLRAGRDPLPVSQRGTEPGPGPSAGGPAEPPRHRAGGSRQAPDWRSVVGSLSRDPAVRYAQNGRAFVRWVDGHVIEPVEWCELIDAVPPHWHNSMAELARSCAGAWLEFAQELEQRARTKTEPGVA</sequence>
<accession>D9XNK4</accession>
<dbReference type="InterPro" id="IPR003115">
    <property type="entry name" value="ParB_N"/>
</dbReference>
<proteinExistence type="predicted"/>
<dbReference type="RefSeq" id="WP_004923028.1">
    <property type="nucleotide sequence ID" value="NZ_GG657758.1"/>
</dbReference>
<evidence type="ECO:0000259" key="2">
    <source>
        <dbReference type="SMART" id="SM00470"/>
    </source>
</evidence>
<gene>
    <name evidence="3" type="ORF">SSRG_00961</name>
</gene>